<proteinExistence type="predicted"/>
<protein>
    <recommendedName>
        <fullName evidence="1">YhfM-like domain-containing protein</fullName>
    </recommendedName>
</protein>
<gene>
    <name evidence="2" type="ORF">GCM10008025_00080</name>
</gene>
<dbReference type="PROSITE" id="PS51257">
    <property type="entry name" value="PROKAR_LIPOPROTEIN"/>
    <property type="match status" value="1"/>
</dbReference>
<reference evidence="2" key="1">
    <citation type="journal article" date="2014" name="Int. J. Syst. Evol. Microbiol.">
        <title>Complete genome sequence of Corynebacterium casei LMG S-19264T (=DSM 44701T), isolated from a smear-ripened cheese.</title>
        <authorList>
            <consortium name="US DOE Joint Genome Institute (JGI-PGF)"/>
            <person name="Walter F."/>
            <person name="Albersmeier A."/>
            <person name="Kalinowski J."/>
            <person name="Ruckert C."/>
        </authorList>
    </citation>
    <scope>NUCLEOTIDE SEQUENCE</scope>
    <source>
        <strain evidence="2">CGMCC 1.12408</strain>
    </source>
</reference>
<dbReference type="Proteomes" id="UP000613512">
    <property type="component" value="Unassembled WGS sequence"/>
</dbReference>
<dbReference type="EMBL" id="BMEY01000001">
    <property type="protein sequence ID" value="GGA60034.1"/>
    <property type="molecule type" value="Genomic_DNA"/>
</dbReference>
<dbReference type="Pfam" id="PF26353">
    <property type="entry name" value="YhfM"/>
    <property type="match status" value="1"/>
</dbReference>
<name>A0A916RJS8_9BACI</name>
<accession>A0A916RJS8</accession>
<sequence>MKKFSVMLTLFIISISLIGCQGQAKGLEIEKITIYQLKNNTNKIVIEDKESTKIIKEAVSSAKKVQGIVNVANPEYRIEFGKKTYFLWIEEKSGTIMDSEDTHTIYSISDNSTKEINMFISALYKK</sequence>
<evidence type="ECO:0000313" key="2">
    <source>
        <dbReference type="EMBL" id="GGA60034.1"/>
    </source>
</evidence>
<evidence type="ECO:0000313" key="3">
    <source>
        <dbReference type="Proteomes" id="UP000613512"/>
    </source>
</evidence>
<keyword evidence="3" id="KW-1185">Reference proteome</keyword>
<reference evidence="2" key="2">
    <citation type="submission" date="2020-09" db="EMBL/GenBank/DDBJ databases">
        <authorList>
            <person name="Sun Q."/>
            <person name="Zhou Y."/>
        </authorList>
    </citation>
    <scope>NUCLEOTIDE SEQUENCE</scope>
    <source>
        <strain evidence="2">CGMCC 1.12408</strain>
    </source>
</reference>
<dbReference type="InterPro" id="IPR058780">
    <property type="entry name" value="YhfM-like_dom"/>
</dbReference>
<evidence type="ECO:0000259" key="1">
    <source>
        <dbReference type="Pfam" id="PF26353"/>
    </source>
</evidence>
<dbReference type="RefSeq" id="WP_188382636.1">
    <property type="nucleotide sequence ID" value="NZ_BMEY01000001.1"/>
</dbReference>
<organism evidence="2 3">
    <name type="scientific">Ornithinibacillus halotolerans</name>
    <dbReference type="NCBI Taxonomy" id="1274357"/>
    <lineage>
        <taxon>Bacteria</taxon>
        <taxon>Bacillati</taxon>
        <taxon>Bacillota</taxon>
        <taxon>Bacilli</taxon>
        <taxon>Bacillales</taxon>
        <taxon>Bacillaceae</taxon>
        <taxon>Ornithinibacillus</taxon>
    </lineage>
</organism>
<comment type="caution">
    <text evidence="2">The sequence shown here is derived from an EMBL/GenBank/DDBJ whole genome shotgun (WGS) entry which is preliminary data.</text>
</comment>
<feature type="domain" description="YhfM-like" evidence="1">
    <location>
        <begin position="28"/>
        <end position="121"/>
    </location>
</feature>
<dbReference type="AlphaFoldDB" id="A0A916RJS8"/>